<accession>A0A2K3CRD8</accession>
<dbReference type="EMBL" id="CM008978">
    <property type="protein sequence ID" value="PNW70846.1"/>
    <property type="molecule type" value="Genomic_DNA"/>
</dbReference>
<sequence length="1775" mass="176791">MPPSRCHRLLSVRTGAGSSSASSHQAEPSYEERVARVCALGGRVHQAFLLQQQQQLTSASGSNGNADSSGGGSGGSSSSSHAGAAAATAAATARGSGGKGGGSSRRAASGGGARAAAAAGGGGGGAPMPLPRAAELAAAADDLAVIREVVSSDPSHTTPDIFTEARLCGQLQGLMALLGWCLRLAVPAQPPFVTLGGGGSSNSSTTTGGTASGSAAAGAAATHGGRGSSSISGGAAAVGSNSGSSSSGRGSTGVAAASSGVAVPTSAQTATAALGTDNDDLRAAAFRTMGLLSGALFDCGRHGWLDSSWRRRVSSNGDGGDRQPTAADRAQLAMLLVRCGCFDVMCAALTRCCRALEPALPPPPPTPPPAAAQQQQQQQHQAQQRQRQGLPPAVTQPPPPQPPPPQPLPLPATMQQRRVRLGNAGWAMVWPWLDFAHDLLNCADGCVASRNDLLNDALRSSLPTPSLRLKLLDCYSRTLLAASAAVAGAGGGGSGGGGGGGGSAQQAGALARALGYYAQRMTGRTLVLPYVAACPALSYALAAHAVHTCAAVDGGDTYGLRCGPVAAAVARAVAPPGGTRSGTSSAGLAARIHAAADAGSGGGSSGPGPDDDDDDQERGGAGTCCGVVLPLQGPGNRLLQPPDQCQQQQLKRRHGGGGGGGSGGGSNSSTRSSVVPAAIGVARPAQAAVNINAALAHRAAEEQLQLCRTQPGCLRAAYARALGLAEGQPQQLQVQLSSVAAGERGSSHGAPCSAAAAAEELSRRLAAARSCPLLHCGGAFEVGMRLAAAAAGCMAHAPATAEEHAQQLLGVQQLALAAVVGRRSTAATAPSAAPGATTAPGVPAAAAASAGGEGGSQAQADTEEGRQRGLPPPQSWRLELAGVACIEFATAGLKLARAAWLDTSAVWMPRGAFAHQDSDGSSTCSGGSSSSTGGSSTAGGGRGHGGVPYPPAPVQRDLLSWWRAALGWAGLLDMDWGGTDGGGGAGGGGGDEVSSGGGDLERRIRLIGPLAVEREAGRATASEARFPEWRLDVPSGSPTGVAEEGGVAPGEAVRMSLPPLRLRPCPDVAAALAAGYLPVLGRLLRKSAVLDSICLMEPHTHSSQVETAAATAAAWSQLLVFGPPEEARAFVAEAAGVIGVREDILREAVAEEMQAAARQRRQAEQEQKTEQQQGRQTAGRRGAGSGAVVAAGASAGAAAVASCNLSLGMSLVWESLDLCENAGTWSHTGGLAQALLTSGLLLASGACGSSSAISGSSTSASTCTSSGCSSTTTTSTSGSSSTPGPSSSPLAGLQLGNEAAVAARVAAVARVVATQLLPAASEAVATLAAFLEMSHMFGLEVVLSTASSGMAGAMTPLASLLGWVPLMLRAAAAEGEEEQQQQQQQQQQHGNEAEWERGGRREECGCCWERVLWRDINLPALLAALYGLIRRVRNNSHDTAAATGDTGAAAGGLSKRAIEERSYWRRARDQVASTLLPEMARVMISVLQLAPLRLLQPAAPPGRPPQPSLPPPVQQPAAAAGAASGERGPEGAVKDASEAAGEAVNECRGSPAPTAAVVAAAGALVPAGPLESEGCCGSDAAAPALLPTPADTPAPAAVTQTFSGSSTSNACNSSSHGSSSSSHGSSSSSAAACQPAAGVAAVAARLLQLTERLLPTQTSREAVIDVGCICELLRAWGGDGDGPAMSTHLAGVLESAAAGDWAAVRAKSRWLRFGGVVTHAPSDVAAQLWRQQRQVMAHGAGHGGVPLEASVLDGALDAAAALLVGQGLQQQQQRA</sequence>
<feature type="compositionally biased region" description="Low complexity" evidence="1">
    <location>
        <begin position="919"/>
        <end position="935"/>
    </location>
</feature>
<feature type="region of interest" description="Disordered" evidence="1">
    <location>
        <begin position="1374"/>
        <end position="1396"/>
    </location>
</feature>
<gene>
    <name evidence="2" type="ORF">CHLRE_17g735900v5</name>
</gene>
<feature type="compositionally biased region" description="Pro residues" evidence="1">
    <location>
        <begin position="360"/>
        <end position="370"/>
    </location>
</feature>
<proteinExistence type="predicted"/>
<feature type="compositionally biased region" description="Low complexity" evidence="1">
    <location>
        <begin position="1170"/>
        <end position="1183"/>
    </location>
</feature>
<feature type="compositionally biased region" description="Low complexity" evidence="1">
    <location>
        <begin position="55"/>
        <end position="68"/>
    </location>
</feature>
<dbReference type="InParanoid" id="A0A2K3CRD8"/>
<feature type="region of interest" description="Disordered" evidence="1">
    <location>
        <begin position="1156"/>
        <end position="1183"/>
    </location>
</feature>
<dbReference type="KEGG" id="cre:CHLRE_17g735900v5"/>
<dbReference type="Gramene" id="PNW70846">
    <property type="protein sequence ID" value="PNW70846"/>
    <property type="gene ID" value="CHLRE_17g735900v5"/>
</dbReference>
<feature type="region of interest" description="Disordered" evidence="1">
    <location>
        <begin position="914"/>
        <end position="949"/>
    </location>
</feature>
<evidence type="ECO:0000313" key="2">
    <source>
        <dbReference type="EMBL" id="PNW70846.1"/>
    </source>
</evidence>
<feature type="compositionally biased region" description="Low complexity" evidence="1">
    <location>
        <begin position="371"/>
        <end position="393"/>
    </location>
</feature>
<keyword evidence="3" id="KW-1185">Reference proteome</keyword>
<evidence type="ECO:0000313" key="3">
    <source>
        <dbReference type="Proteomes" id="UP000006906"/>
    </source>
</evidence>
<dbReference type="ExpressionAtlas" id="A0A2K3CRD8">
    <property type="expression patterns" value="differential"/>
</dbReference>
<dbReference type="GeneID" id="5725155"/>
<feature type="region of interest" description="Disordered" evidence="1">
    <location>
        <begin position="55"/>
        <end position="87"/>
    </location>
</feature>
<feature type="region of interest" description="Disordered" evidence="1">
    <location>
        <begin position="1586"/>
        <end position="1628"/>
    </location>
</feature>
<dbReference type="Proteomes" id="UP000006906">
    <property type="component" value="Chromosome 17"/>
</dbReference>
<feature type="region of interest" description="Disordered" evidence="1">
    <location>
        <begin position="1497"/>
        <end position="1549"/>
    </location>
</feature>
<dbReference type="PANTHER" id="PTHR12460:SF38">
    <property type="entry name" value="KINETOPLAST-ASSOCIATED PROTEIN-LIKE PROTEIN"/>
    <property type="match status" value="1"/>
</dbReference>
<feature type="compositionally biased region" description="Pro residues" evidence="1">
    <location>
        <begin position="394"/>
        <end position="410"/>
    </location>
</feature>
<feature type="compositionally biased region" description="Low complexity" evidence="1">
    <location>
        <begin position="638"/>
        <end position="649"/>
    </location>
</feature>
<feature type="region of interest" description="Disordered" evidence="1">
    <location>
        <begin position="1253"/>
        <end position="1291"/>
    </location>
</feature>
<feature type="region of interest" description="Disordered" evidence="1">
    <location>
        <begin position="596"/>
        <end position="619"/>
    </location>
</feature>
<feature type="compositionally biased region" description="Basic and acidic residues" evidence="1">
    <location>
        <begin position="1527"/>
        <end position="1537"/>
    </location>
</feature>
<evidence type="ECO:0000256" key="1">
    <source>
        <dbReference type="SAM" id="MobiDB-lite"/>
    </source>
</evidence>
<protein>
    <submittedName>
        <fullName evidence="2">Uncharacterized protein</fullName>
    </submittedName>
</protein>
<feature type="compositionally biased region" description="Low complexity" evidence="1">
    <location>
        <begin position="76"/>
        <end position="87"/>
    </location>
</feature>
<feature type="compositionally biased region" description="Gly residues" evidence="1">
    <location>
        <begin position="656"/>
        <end position="666"/>
    </location>
</feature>
<feature type="compositionally biased region" description="Low complexity" evidence="1">
    <location>
        <begin position="829"/>
        <end position="860"/>
    </location>
</feature>
<dbReference type="PANTHER" id="PTHR12460">
    <property type="entry name" value="CYCLIN-DEPENDENT KINASE INHIBITOR-RELATED PROTEIN"/>
    <property type="match status" value="1"/>
</dbReference>
<feature type="compositionally biased region" description="Gly residues" evidence="1">
    <location>
        <begin position="936"/>
        <end position="946"/>
    </location>
</feature>
<feature type="region of interest" description="Disordered" evidence="1">
    <location>
        <begin position="829"/>
        <end position="874"/>
    </location>
</feature>
<feature type="region of interest" description="Disordered" evidence="1">
    <location>
        <begin position="360"/>
        <end position="411"/>
    </location>
</feature>
<name>A0A2K3CRD8_CHLRE</name>
<dbReference type="RefSeq" id="XP_042915001.1">
    <property type="nucleotide sequence ID" value="XM_043072542.1"/>
</dbReference>
<feature type="compositionally biased region" description="Low complexity" evidence="1">
    <location>
        <begin position="1515"/>
        <end position="1526"/>
    </location>
</feature>
<feature type="region of interest" description="Disordered" evidence="1">
    <location>
        <begin position="636"/>
        <end position="672"/>
    </location>
</feature>
<feature type="compositionally biased region" description="Pro residues" evidence="1">
    <location>
        <begin position="1498"/>
        <end position="1514"/>
    </location>
</feature>
<reference evidence="2 3" key="1">
    <citation type="journal article" date="2007" name="Science">
        <title>The Chlamydomonas genome reveals the evolution of key animal and plant functions.</title>
        <authorList>
            <person name="Merchant S.S."/>
            <person name="Prochnik S.E."/>
            <person name="Vallon O."/>
            <person name="Harris E.H."/>
            <person name="Karpowicz S.J."/>
            <person name="Witman G.B."/>
            <person name="Terry A."/>
            <person name="Salamov A."/>
            <person name="Fritz-Laylin L.K."/>
            <person name="Marechal-Drouard L."/>
            <person name="Marshall W.F."/>
            <person name="Qu L.H."/>
            <person name="Nelson D.R."/>
            <person name="Sanderfoot A.A."/>
            <person name="Spalding M.H."/>
            <person name="Kapitonov V.V."/>
            <person name="Ren Q."/>
            <person name="Ferris P."/>
            <person name="Lindquist E."/>
            <person name="Shapiro H."/>
            <person name="Lucas S.M."/>
            <person name="Grimwood J."/>
            <person name="Schmutz J."/>
            <person name="Cardol P."/>
            <person name="Cerutti H."/>
            <person name="Chanfreau G."/>
            <person name="Chen C.L."/>
            <person name="Cognat V."/>
            <person name="Croft M.T."/>
            <person name="Dent R."/>
            <person name="Dutcher S."/>
            <person name="Fernandez E."/>
            <person name="Fukuzawa H."/>
            <person name="Gonzalez-Ballester D."/>
            <person name="Gonzalez-Halphen D."/>
            <person name="Hallmann A."/>
            <person name="Hanikenne M."/>
            <person name="Hippler M."/>
            <person name="Inwood W."/>
            <person name="Jabbari K."/>
            <person name="Kalanon M."/>
            <person name="Kuras R."/>
            <person name="Lefebvre P.A."/>
            <person name="Lemaire S.D."/>
            <person name="Lobanov A.V."/>
            <person name="Lohr M."/>
            <person name="Manuell A."/>
            <person name="Meier I."/>
            <person name="Mets L."/>
            <person name="Mittag M."/>
            <person name="Mittelmeier T."/>
            <person name="Moroney J.V."/>
            <person name="Moseley J."/>
            <person name="Napoli C."/>
            <person name="Nedelcu A.M."/>
            <person name="Niyogi K."/>
            <person name="Novoselov S.V."/>
            <person name="Paulsen I.T."/>
            <person name="Pazour G."/>
            <person name="Purton S."/>
            <person name="Ral J.P."/>
            <person name="Riano-Pachon D.M."/>
            <person name="Riekhof W."/>
            <person name="Rymarquis L."/>
            <person name="Schroda M."/>
            <person name="Stern D."/>
            <person name="Umen J."/>
            <person name="Willows R."/>
            <person name="Wilson N."/>
            <person name="Zimmer S.L."/>
            <person name="Allmer J."/>
            <person name="Balk J."/>
            <person name="Bisova K."/>
            <person name="Chen C.J."/>
            <person name="Elias M."/>
            <person name="Gendler K."/>
            <person name="Hauser C."/>
            <person name="Lamb M.R."/>
            <person name="Ledford H."/>
            <person name="Long J.C."/>
            <person name="Minagawa J."/>
            <person name="Page M.D."/>
            <person name="Pan J."/>
            <person name="Pootakham W."/>
            <person name="Roje S."/>
            <person name="Rose A."/>
            <person name="Stahlberg E."/>
            <person name="Terauchi A.M."/>
            <person name="Yang P."/>
            <person name="Ball S."/>
            <person name="Bowler C."/>
            <person name="Dieckmann C.L."/>
            <person name="Gladyshev V.N."/>
            <person name="Green P."/>
            <person name="Jorgensen R."/>
            <person name="Mayfield S."/>
            <person name="Mueller-Roeber B."/>
            <person name="Rajamani S."/>
            <person name="Sayre R.T."/>
            <person name="Brokstein P."/>
            <person name="Dubchak I."/>
            <person name="Goodstein D."/>
            <person name="Hornick L."/>
            <person name="Huang Y.W."/>
            <person name="Jhaveri J."/>
            <person name="Luo Y."/>
            <person name="Martinez D."/>
            <person name="Ngau W.C."/>
            <person name="Otillar B."/>
            <person name="Poliakov A."/>
            <person name="Porter A."/>
            <person name="Szajkowski L."/>
            <person name="Werner G."/>
            <person name="Zhou K."/>
            <person name="Grigoriev I.V."/>
            <person name="Rokhsar D.S."/>
            <person name="Grossman A.R."/>
        </authorList>
    </citation>
    <scope>NUCLEOTIDE SEQUENCE [LARGE SCALE GENOMIC DNA]</scope>
    <source>
        <strain evidence="3">CC-503</strain>
    </source>
</reference>
<organism evidence="2 3">
    <name type="scientific">Chlamydomonas reinhardtii</name>
    <name type="common">Chlamydomonas smithii</name>
    <dbReference type="NCBI Taxonomy" id="3055"/>
    <lineage>
        <taxon>Eukaryota</taxon>
        <taxon>Viridiplantae</taxon>
        <taxon>Chlorophyta</taxon>
        <taxon>core chlorophytes</taxon>
        <taxon>Chlorophyceae</taxon>
        <taxon>CS clade</taxon>
        <taxon>Chlamydomonadales</taxon>
        <taxon>Chlamydomonadaceae</taxon>
        <taxon>Chlamydomonas</taxon>
    </lineage>
</organism>
<feature type="region of interest" description="Disordered" evidence="1">
    <location>
        <begin position="197"/>
        <end position="255"/>
    </location>
</feature>
<feature type="compositionally biased region" description="Low complexity" evidence="1">
    <location>
        <begin position="201"/>
        <end position="255"/>
    </location>
</feature>